<protein>
    <submittedName>
        <fullName evidence="1">(northern house mosquito) hypothetical protein</fullName>
    </submittedName>
</protein>
<accession>A0A8D8ESJ2</accession>
<dbReference type="EMBL" id="HBUE01005322">
    <property type="protein sequence ID" value="CAG6445673.1"/>
    <property type="molecule type" value="Transcribed_RNA"/>
</dbReference>
<dbReference type="AlphaFoldDB" id="A0A8D8ESJ2"/>
<sequence>MNIFKGKIFNCRSDVLLQSSMSRCRCRRRRRSWRRAILLLSSAVVVVAADLDRRPWRGEDSSDFSATGTWNSTSVRDQECFARSTQIHSHTYTHTQTTSIVCTISLWKLNVFNLQTSRTIPQTSSSVLYVKLQNHTRKTTSLANQSKHEI</sequence>
<organism evidence="1">
    <name type="scientific">Culex pipiens</name>
    <name type="common">House mosquito</name>
    <dbReference type="NCBI Taxonomy" id="7175"/>
    <lineage>
        <taxon>Eukaryota</taxon>
        <taxon>Metazoa</taxon>
        <taxon>Ecdysozoa</taxon>
        <taxon>Arthropoda</taxon>
        <taxon>Hexapoda</taxon>
        <taxon>Insecta</taxon>
        <taxon>Pterygota</taxon>
        <taxon>Neoptera</taxon>
        <taxon>Endopterygota</taxon>
        <taxon>Diptera</taxon>
        <taxon>Nematocera</taxon>
        <taxon>Culicoidea</taxon>
        <taxon>Culicidae</taxon>
        <taxon>Culicinae</taxon>
        <taxon>Culicini</taxon>
        <taxon>Culex</taxon>
        <taxon>Culex</taxon>
    </lineage>
</organism>
<name>A0A8D8ESJ2_CULPI</name>
<proteinExistence type="predicted"/>
<reference evidence="1" key="1">
    <citation type="submission" date="2021-05" db="EMBL/GenBank/DDBJ databases">
        <authorList>
            <person name="Alioto T."/>
            <person name="Alioto T."/>
            <person name="Gomez Garrido J."/>
        </authorList>
    </citation>
    <scope>NUCLEOTIDE SEQUENCE</scope>
</reference>
<dbReference type="EMBL" id="HBUE01005325">
    <property type="protein sequence ID" value="CAG6445676.1"/>
    <property type="molecule type" value="Transcribed_RNA"/>
</dbReference>
<evidence type="ECO:0000313" key="1">
    <source>
        <dbReference type="EMBL" id="CAG6445676.1"/>
    </source>
</evidence>